<dbReference type="EMBL" id="LT551286">
    <property type="protein sequence ID" value="SAL96805.1"/>
    <property type="molecule type" value="Genomic_DNA"/>
</dbReference>
<reference evidence="3" key="1">
    <citation type="submission" date="2016-04" db="EMBL/GenBank/DDBJ databases">
        <authorList>
            <person name="Evans L.H."/>
            <person name="Alamgir A."/>
            <person name="Owens N."/>
            <person name="Weber N.D."/>
            <person name="Virtaneva K."/>
            <person name="Barbian K."/>
            <person name="Babar A."/>
            <person name="Rosenke K."/>
        </authorList>
    </citation>
    <scope>NUCLEOTIDE SEQUENCE [LARGE SCALE GENOMIC DNA]</scope>
    <source>
        <strain evidence="3">CBS 101.48</strain>
    </source>
</reference>
<dbReference type="InterPro" id="IPR029466">
    <property type="entry name" value="NAM-associated_C"/>
</dbReference>
<evidence type="ECO:0000313" key="3">
    <source>
        <dbReference type="EMBL" id="SAL96805.1"/>
    </source>
</evidence>
<feature type="domain" description="No apical meristem-associated C-terminal" evidence="2">
    <location>
        <begin position="10"/>
        <end position="162"/>
    </location>
</feature>
<evidence type="ECO:0000259" key="2">
    <source>
        <dbReference type="Pfam" id="PF14303"/>
    </source>
</evidence>
<dbReference type="AlphaFoldDB" id="A0A163J2M8"/>
<protein>
    <recommendedName>
        <fullName evidence="2">No apical meristem-associated C-terminal domain-containing protein</fullName>
    </recommendedName>
</protein>
<name>A0A163J2M8_ABSGL</name>
<sequence>MQLYYQVQGKTFRLIHCYRISVQCPKWKPSVDTRRSTNNVPRGSSAGPSAGPSAGSCTALVLARPDDTLELSTRPLGRKQEKTRSGKKNDLGGYLDVWILGQDQMDRRAEKRASMMEEKILVSKKRAKAEDASHDWAVMITDSTTIADPARRAWVEEYQALIMAKKNRFVGEAEEAIVYDTDSI</sequence>
<evidence type="ECO:0000256" key="1">
    <source>
        <dbReference type="SAM" id="MobiDB-lite"/>
    </source>
</evidence>
<keyword evidence="4" id="KW-1185">Reference proteome</keyword>
<proteinExistence type="predicted"/>
<feature type="region of interest" description="Disordered" evidence="1">
    <location>
        <begin position="29"/>
        <end position="57"/>
    </location>
</feature>
<dbReference type="Proteomes" id="UP000078561">
    <property type="component" value="Unassembled WGS sequence"/>
</dbReference>
<organism evidence="3">
    <name type="scientific">Absidia glauca</name>
    <name type="common">Pin mould</name>
    <dbReference type="NCBI Taxonomy" id="4829"/>
    <lineage>
        <taxon>Eukaryota</taxon>
        <taxon>Fungi</taxon>
        <taxon>Fungi incertae sedis</taxon>
        <taxon>Mucoromycota</taxon>
        <taxon>Mucoromycotina</taxon>
        <taxon>Mucoromycetes</taxon>
        <taxon>Mucorales</taxon>
        <taxon>Cunninghamellaceae</taxon>
        <taxon>Absidia</taxon>
    </lineage>
</organism>
<dbReference type="Pfam" id="PF14303">
    <property type="entry name" value="NAM-associated"/>
    <property type="match status" value="1"/>
</dbReference>
<gene>
    <name evidence="3" type="primary">ABSGL_02232.1 scaffold 2873</name>
</gene>
<dbReference type="InParanoid" id="A0A163J2M8"/>
<accession>A0A163J2M8</accession>
<feature type="compositionally biased region" description="Low complexity" evidence="1">
    <location>
        <begin position="43"/>
        <end position="56"/>
    </location>
</feature>
<evidence type="ECO:0000313" key="4">
    <source>
        <dbReference type="Proteomes" id="UP000078561"/>
    </source>
</evidence>